<comment type="caution">
    <text evidence="3">The sequence shown here is derived from an EMBL/GenBank/DDBJ whole genome shotgun (WGS) entry which is preliminary data.</text>
</comment>
<organism evidence="3 4">
    <name type="scientific">Rhizoclosmatium globosum</name>
    <dbReference type="NCBI Taxonomy" id="329046"/>
    <lineage>
        <taxon>Eukaryota</taxon>
        <taxon>Fungi</taxon>
        <taxon>Fungi incertae sedis</taxon>
        <taxon>Chytridiomycota</taxon>
        <taxon>Chytridiomycota incertae sedis</taxon>
        <taxon>Chytridiomycetes</taxon>
        <taxon>Chytridiales</taxon>
        <taxon>Chytriomycetaceae</taxon>
        <taxon>Rhizoclosmatium</taxon>
    </lineage>
</organism>
<name>A0A1Y2CGB1_9FUNG</name>
<dbReference type="Pfam" id="PF01522">
    <property type="entry name" value="Polysacc_deac_1"/>
    <property type="match status" value="1"/>
</dbReference>
<feature type="compositionally biased region" description="Basic and acidic residues" evidence="1">
    <location>
        <begin position="128"/>
        <end position="137"/>
    </location>
</feature>
<keyword evidence="4" id="KW-1185">Reference proteome</keyword>
<proteinExistence type="predicted"/>
<feature type="region of interest" description="Disordered" evidence="1">
    <location>
        <begin position="49"/>
        <end position="89"/>
    </location>
</feature>
<sequence length="362" mass="39035">MELMIGGAAMLLGSIGATLYGQPHHVIAILVRQFPRVVWCLSSSVSTVVDQQGSPSAPSPSSASPSSPSAPSIPSQPQDEATSAKPSSQPSLAYKELQTIYSQTKSSVSSSTKQLTRKMSTFLTRKGTAKEGTKDADPQPVPVPQPPQPLPGVKEKLMALTIDDSPSQHTSEILDVLKQHNAKATFFIIGTHVDSTPNGRQLLQRMIAEGHELGNHTMYDRPTISLTHEVFEDELITVDKLLEEYQPSTPRRVKWFRPGSGVFSQDMIDTAEKHGYTTVLGCRFPVDTTSRDPRLNAWHVSAGVHPGAVVVLHDGRAWTAETLRVLVPIVAGKGFRFVNAGELLKVAGGVSVRVVVVVVLVG</sequence>
<reference evidence="3 4" key="1">
    <citation type="submission" date="2016-07" db="EMBL/GenBank/DDBJ databases">
        <title>Pervasive Adenine N6-methylation of Active Genes in Fungi.</title>
        <authorList>
            <consortium name="DOE Joint Genome Institute"/>
            <person name="Mondo S.J."/>
            <person name="Dannebaum R.O."/>
            <person name="Kuo R.C."/>
            <person name="Labutti K."/>
            <person name="Haridas S."/>
            <person name="Kuo A."/>
            <person name="Salamov A."/>
            <person name="Ahrendt S.R."/>
            <person name="Lipzen A."/>
            <person name="Sullivan W."/>
            <person name="Andreopoulos W.B."/>
            <person name="Clum A."/>
            <person name="Lindquist E."/>
            <person name="Daum C."/>
            <person name="Ramamoorthy G.K."/>
            <person name="Gryganskyi A."/>
            <person name="Culley D."/>
            <person name="Magnuson J.K."/>
            <person name="James T.Y."/>
            <person name="O'Malley M.A."/>
            <person name="Stajich J.E."/>
            <person name="Spatafora J.W."/>
            <person name="Visel A."/>
            <person name="Grigoriev I.V."/>
        </authorList>
    </citation>
    <scope>NUCLEOTIDE SEQUENCE [LARGE SCALE GENOMIC DNA]</scope>
    <source>
        <strain evidence="3 4">JEL800</strain>
    </source>
</reference>
<dbReference type="GO" id="GO:0009272">
    <property type="term" value="P:fungal-type cell wall biogenesis"/>
    <property type="evidence" value="ECO:0007669"/>
    <property type="project" value="UniProtKB-ARBA"/>
</dbReference>
<protein>
    <submittedName>
        <fullName evidence="3">Glycoside hydrolase/deacetylase</fullName>
    </submittedName>
</protein>
<dbReference type="Proteomes" id="UP000193642">
    <property type="component" value="Unassembled WGS sequence"/>
</dbReference>
<gene>
    <name evidence="3" type="ORF">BCR33DRAFT_696899</name>
</gene>
<evidence type="ECO:0000313" key="4">
    <source>
        <dbReference type="Proteomes" id="UP000193642"/>
    </source>
</evidence>
<keyword evidence="3" id="KW-0378">Hydrolase</keyword>
<feature type="compositionally biased region" description="Pro residues" evidence="1">
    <location>
        <begin position="139"/>
        <end position="148"/>
    </location>
</feature>
<dbReference type="PANTHER" id="PTHR10587:SF137">
    <property type="entry name" value="4-DEOXY-4-FORMAMIDO-L-ARABINOSE-PHOSPHOUNDECAPRENOL DEFORMYLASE ARND-RELATED"/>
    <property type="match status" value="1"/>
</dbReference>
<feature type="domain" description="NodB homology" evidence="2">
    <location>
        <begin position="156"/>
        <end position="338"/>
    </location>
</feature>
<evidence type="ECO:0000256" key="1">
    <source>
        <dbReference type="SAM" id="MobiDB-lite"/>
    </source>
</evidence>
<feature type="compositionally biased region" description="Polar residues" evidence="1">
    <location>
        <begin position="76"/>
        <end position="89"/>
    </location>
</feature>
<dbReference type="InterPro" id="IPR002509">
    <property type="entry name" value="NODB_dom"/>
</dbReference>
<dbReference type="GO" id="GO:0004099">
    <property type="term" value="F:chitin deacetylase activity"/>
    <property type="evidence" value="ECO:0007669"/>
    <property type="project" value="UniProtKB-ARBA"/>
</dbReference>
<dbReference type="InterPro" id="IPR011330">
    <property type="entry name" value="Glyco_hydro/deAcase_b/a-brl"/>
</dbReference>
<dbReference type="GO" id="GO:0005975">
    <property type="term" value="P:carbohydrate metabolic process"/>
    <property type="evidence" value="ECO:0007669"/>
    <property type="project" value="InterPro"/>
</dbReference>
<dbReference type="STRING" id="329046.A0A1Y2CGB1"/>
<dbReference type="EMBL" id="MCGO01000018">
    <property type="protein sequence ID" value="ORY45874.1"/>
    <property type="molecule type" value="Genomic_DNA"/>
</dbReference>
<dbReference type="SUPFAM" id="SSF88713">
    <property type="entry name" value="Glycoside hydrolase/deacetylase"/>
    <property type="match status" value="1"/>
</dbReference>
<dbReference type="PROSITE" id="PS51677">
    <property type="entry name" value="NODB"/>
    <property type="match status" value="1"/>
</dbReference>
<evidence type="ECO:0000313" key="3">
    <source>
        <dbReference type="EMBL" id="ORY45874.1"/>
    </source>
</evidence>
<feature type="compositionally biased region" description="Low complexity" evidence="1">
    <location>
        <begin position="54"/>
        <end position="75"/>
    </location>
</feature>
<dbReference type="PANTHER" id="PTHR10587">
    <property type="entry name" value="GLYCOSYL TRANSFERASE-RELATED"/>
    <property type="match status" value="1"/>
</dbReference>
<accession>A0A1Y2CGB1</accession>
<dbReference type="AlphaFoldDB" id="A0A1Y2CGB1"/>
<dbReference type="InterPro" id="IPR050248">
    <property type="entry name" value="Polysacc_deacetylase_ArnD"/>
</dbReference>
<feature type="region of interest" description="Disordered" evidence="1">
    <location>
        <begin position="121"/>
        <end position="148"/>
    </location>
</feature>
<dbReference type="Gene3D" id="3.20.20.370">
    <property type="entry name" value="Glycoside hydrolase/deacetylase"/>
    <property type="match status" value="1"/>
</dbReference>
<evidence type="ECO:0000259" key="2">
    <source>
        <dbReference type="PROSITE" id="PS51677"/>
    </source>
</evidence>
<dbReference type="OrthoDB" id="407355at2759"/>
<dbReference type="CDD" id="cd10958">
    <property type="entry name" value="CE4_NodB_like_2"/>
    <property type="match status" value="1"/>
</dbReference>